<gene>
    <name evidence="2" type="ORF">PEP31012_02865</name>
</gene>
<sequence>MDETHLRRHFFKNVAFLSVGAIATSIMPTGALAQAKSPAECEAEVITAGGPDVQRRYIKTPTGYFMVLRMGDNVFEQLTKFAIAENIPAASVAAIGFGHATFGSWNAAKKDFDSKTFRNVEMASIVGSVAWKEGKPSIHIHGIAGDSTFSAYGGHLLDLEVGTGSMEITLNVHQKRLERAIDPCIGANVLGI</sequence>
<dbReference type="InterPro" id="IPR005175">
    <property type="entry name" value="PPC_dom"/>
</dbReference>
<dbReference type="Gene3D" id="3.30.1330.80">
    <property type="entry name" value="Hypothetical protein, similar to alpha- acetolactate decarboxylase, domain 2"/>
    <property type="match status" value="1"/>
</dbReference>
<dbReference type="InterPro" id="IPR006311">
    <property type="entry name" value="TAT_signal"/>
</dbReference>
<evidence type="ECO:0000313" key="3">
    <source>
        <dbReference type="Proteomes" id="UP000400981"/>
    </source>
</evidence>
<dbReference type="Pfam" id="PF03479">
    <property type="entry name" value="PCC"/>
    <property type="match status" value="1"/>
</dbReference>
<dbReference type="PROSITE" id="PS51742">
    <property type="entry name" value="PPC"/>
    <property type="match status" value="1"/>
</dbReference>
<dbReference type="Proteomes" id="UP000400981">
    <property type="component" value="Unassembled WGS sequence"/>
</dbReference>
<organism evidence="2 3">
    <name type="scientific">Pandoraea eparura</name>
    <dbReference type="NCBI Taxonomy" id="2508291"/>
    <lineage>
        <taxon>Bacteria</taxon>
        <taxon>Pseudomonadati</taxon>
        <taxon>Pseudomonadota</taxon>
        <taxon>Betaproteobacteria</taxon>
        <taxon>Burkholderiales</taxon>
        <taxon>Burkholderiaceae</taxon>
        <taxon>Pandoraea</taxon>
    </lineage>
</organism>
<reference evidence="2 3" key="1">
    <citation type="submission" date="2019-08" db="EMBL/GenBank/DDBJ databases">
        <authorList>
            <person name="Peeters C."/>
        </authorList>
    </citation>
    <scope>NUCLEOTIDE SEQUENCE [LARGE SCALE GENOMIC DNA]</scope>
    <source>
        <strain evidence="2 3">LMG 31012</strain>
    </source>
</reference>
<dbReference type="PANTHER" id="PTHR34988">
    <property type="entry name" value="PROTEIN, PUTATIVE-RELATED"/>
    <property type="match status" value="1"/>
</dbReference>
<dbReference type="PANTHER" id="PTHR34988:SF1">
    <property type="entry name" value="DNA-BINDING PROTEIN"/>
    <property type="match status" value="1"/>
</dbReference>
<feature type="domain" description="PPC" evidence="1">
    <location>
        <begin position="58"/>
        <end position="192"/>
    </location>
</feature>
<proteinExistence type="predicted"/>
<dbReference type="RefSeq" id="WP_017235417.1">
    <property type="nucleotide sequence ID" value="NZ_CABPSH010000006.1"/>
</dbReference>
<dbReference type="AlphaFoldDB" id="A0A5E4VWV7"/>
<evidence type="ECO:0000313" key="2">
    <source>
        <dbReference type="EMBL" id="VVE15520.1"/>
    </source>
</evidence>
<dbReference type="EMBL" id="CABPSH010000006">
    <property type="protein sequence ID" value="VVE15520.1"/>
    <property type="molecule type" value="Genomic_DNA"/>
</dbReference>
<protein>
    <recommendedName>
        <fullName evidence="1">PPC domain-containing protein</fullName>
    </recommendedName>
</protein>
<name>A0A5E4VWV7_9BURK</name>
<evidence type="ECO:0000259" key="1">
    <source>
        <dbReference type="PROSITE" id="PS51742"/>
    </source>
</evidence>
<dbReference type="OrthoDB" id="9798999at2"/>
<accession>A0A5E4VWV7</accession>
<dbReference type="SUPFAM" id="SSF117856">
    <property type="entry name" value="AF0104/ALDC/Ptd012-like"/>
    <property type="match status" value="1"/>
</dbReference>
<dbReference type="CDD" id="cd11378">
    <property type="entry name" value="DUF296"/>
    <property type="match status" value="1"/>
</dbReference>
<dbReference type="PROSITE" id="PS51318">
    <property type="entry name" value="TAT"/>
    <property type="match status" value="1"/>
</dbReference>
<keyword evidence="3" id="KW-1185">Reference proteome</keyword>